<evidence type="ECO:0000256" key="9">
    <source>
        <dbReference type="ARBA" id="ARBA00030592"/>
    </source>
</evidence>
<dbReference type="InterPro" id="IPR001645">
    <property type="entry name" value="Folylpolyglutamate_synth"/>
</dbReference>
<evidence type="ECO:0000256" key="4">
    <source>
        <dbReference type="ARBA" id="ARBA00022598"/>
    </source>
</evidence>
<dbReference type="GO" id="GO:0005737">
    <property type="term" value="C:cytoplasm"/>
    <property type="evidence" value="ECO:0007669"/>
    <property type="project" value="TreeGrafter"/>
</dbReference>
<dbReference type="STRING" id="994573.T472_0213030"/>
<dbReference type="SUPFAM" id="SSF53244">
    <property type="entry name" value="MurD-like peptide ligases, peptide-binding domain"/>
    <property type="match status" value="1"/>
</dbReference>
<dbReference type="GO" id="GO:0046872">
    <property type="term" value="F:metal ion binding"/>
    <property type="evidence" value="ECO:0007669"/>
    <property type="project" value="UniProtKB-KW"/>
</dbReference>
<dbReference type="GO" id="GO:0008841">
    <property type="term" value="F:dihydrofolate synthase activity"/>
    <property type="evidence" value="ECO:0007669"/>
    <property type="project" value="TreeGrafter"/>
</dbReference>
<evidence type="ECO:0000313" key="14">
    <source>
        <dbReference type="EMBL" id="ETA80274.1"/>
    </source>
</evidence>
<keyword evidence="5" id="KW-0479">Metal-binding</keyword>
<evidence type="ECO:0000256" key="6">
    <source>
        <dbReference type="ARBA" id="ARBA00022741"/>
    </source>
</evidence>
<dbReference type="Pfam" id="PF08245">
    <property type="entry name" value="Mur_ligase_M"/>
    <property type="match status" value="1"/>
</dbReference>
<dbReference type="PROSITE" id="PS01012">
    <property type="entry name" value="FOLYLPOLYGLU_SYNT_2"/>
    <property type="match status" value="1"/>
</dbReference>
<dbReference type="GO" id="GO:0005524">
    <property type="term" value="F:ATP binding"/>
    <property type="evidence" value="ECO:0007669"/>
    <property type="project" value="UniProtKB-KW"/>
</dbReference>
<evidence type="ECO:0000259" key="12">
    <source>
        <dbReference type="Pfam" id="PF02875"/>
    </source>
</evidence>
<evidence type="ECO:0000256" key="11">
    <source>
        <dbReference type="PIRNR" id="PIRNR001563"/>
    </source>
</evidence>
<evidence type="ECO:0000256" key="3">
    <source>
        <dbReference type="ARBA" id="ARBA00013025"/>
    </source>
</evidence>
<reference evidence="14 15" key="1">
    <citation type="journal article" date="2014" name="Genome Announc.">
        <title>Genome Sequence of Youngiibacter fragilis, the Type Strain of the Genus Youngiibacter.</title>
        <authorList>
            <person name="Wawrik C.B."/>
            <person name="Callaghan A.V."/>
            <person name="Stamps B.W."/>
            <person name="Wawrik B."/>
        </authorList>
    </citation>
    <scope>NUCLEOTIDE SEQUENCE [LARGE SCALE GENOMIC DNA]</scope>
    <source>
        <strain evidence="14 15">232.1</strain>
    </source>
</reference>
<evidence type="ECO:0000259" key="13">
    <source>
        <dbReference type="Pfam" id="PF08245"/>
    </source>
</evidence>
<dbReference type="Gene3D" id="3.90.190.20">
    <property type="entry name" value="Mur ligase, C-terminal domain"/>
    <property type="match status" value="1"/>
</dbReference>
<dbReference type="PROSITE" id="PS01011">
    <property type="entry name" value="FOLYLPOLYGLU_SYNT_1"/>
    <property type="match status" value="1"/>
</dbReference>
<keyword evidence="6 11" id="KW-0547">Nucleotide-binding</keyword>
<dbReference type="Pfam" id="PF02875">
    <property type="entry name" value="Mur_ligase_C"/>
    <property type="match status" value="1"/>
</dbReference>
<dbReference type="FunFam" id="3.40.1190.10:FF:000011">
    <property type="entry name" value="Folylpolyglutamate synthase/dihydrofolate synthase"/>
    <property type="match status" value="1"/>
</dbReference>
<keyword evidence="4 11" id="KW-0436">Ligase</keyword>
<comment type="caution">
    <text evidence="14">The sequence shown here is derived from an EMBL/GenBank/DDBJ whole genome shotgun (WGS) entry which is preliminary data.</text>
</comment>
<dbReference type="InterPro" id="IPR018109">
    <property type="entry name" value="Folylpolyglutamate_synth_CS"/>
</dbReference>
<comment type="catalytic activity">
    <reaction evidence="10">
        <text>(6S)-5,6,7,8-tetrahydrofolyl-(gamma-L-Glu)(n) + L-glutamate + ATP = (6S)-5,6,7,8-tetrahydrofolyl-(gamma-L-Glu)(n+1) + ADP + phosphate + H(+)</text>
        <dbReference type="Rhea" id="RHEA:10580"/>
        <dbReference type="Rhea" id="RHEA-COMP:14738"/>
        <dbReference type="Rhea" id="RHEA-COMP:14740"/>
        <dbReference type="ChEBI" id="CHEBI:15378"/>
        <dbReference type="ChEBI" id="CHEBI:29985"/>
        <dbReference type="ChEBI" id="CHEBI:30616"/>
        <dbReference type="ChEBI" id="CHEBI:43474"/>
        <dbReference type="ChEBI" id="CHEBI:141005"/>
        <dbReference type="ChEBI" id="CHEBI:456216"/>
        <dbReference type="EC" id="6.3.2.17"/>
    </reaction>
</comment>
<dbReference type="GO" id="GO:0004326">
    <property type="term" value="F:tetrahydrofolylpolyglutamate synthase activity"/>
    <property type="evidence" value="ECO:0007669"/>
    <property type="project" value="UniProtKB-EC"/>
</dbReference>
<dbReference type="InterPro" id="IPR013221">
    <property type="entry name" value="Mur_ligase_cen"/>
</dbReference>
<dbReference type="OrthoDB" id="9809356at2"/>
<protein>
    <recommendedName>
        <fullName evidence="3">tetrahydrofolate synthase</fullName>
        <ecNumber evidence="3">6.3.2.17</ecNumber>
    </recommendedName>
    <alternativeName>
        <fullName evidence="9">Tetrahydrofolylpolyglutamate synthase</fullName>
    </alternativeName>
</protein>
<dbReference type="InterPro" id="IPR036615">
    <property type="entry name" value="Mur_ligase_C_dom_sf"/>
</dbReference>
<evidence type="ECO:0000256" key="2">
    <source>
        <dbReference type="ARBA" id="ARBA00008276"/>
    </source>
</evidence>
<evidence type="ECO:0000256" key="1">
    <source>
        <dbReference type="ARBA" id="ARBA00001946"/>
    </source>
</evidence>
<dbReference type="PANTHER" id="PTHR11136:SF0">
    <property type="entry name" value="DIHYDROFOLATE SYNTHETASE-RELATED"/>
    <property type="match status" value="1"/>
</dbReference>
<dbReference type="eggNOG" id="COG0285">
    <property type="taxonomic scope" value="Bacteria"/>
</dbReference>
<organism evidence="14 15">
    <name type="scientific">Youngiibacter fragilis 232.1</name>
    <dbReference type="NCBI Taxonomy" id="994573"/>
    <lineage>
        <taxon>Bacteria</taxon>
        <taxon>Bacillati</taxon>
        <taxon>Bacillota</taxon>
        <taxon>Clostridia</taxon>
        <taxon>Eubacteriales</taxon>
        <taxon>Clostridiaceae</taxon>
        <taxon>Youngiibacter</taxon>
    </lineage>
</organism>
<sequence length="435" mass="47798">MDRTEALEYIHGIPRAPERTGLDRMRALMRHLGNPQEGQKFIHVAGTNGKGSTSRIISLILERSGYRTGLYTSPFIEVFEERIQVNSKYIGHEALARLTGRVKDAIPGVMSEGYSHPTEFEVVTAIMFLYFREMEIDFGVIEVGLGGKTDATNVLDPILSVITSISFDHMEYLGDTIEAIASHKAGIIKGAPAVSAPQEKKVVEVLEGRAQATGAGISFISAEDISRLGMEDWKQLIEFKVQPWGIIKAHLNLLGKHQLENSLLAVTAVSMLTSPGCEVPRDSVISALDEVVWPARMERFGRSPSVILDGAHNPDGMRSLIESMDSYFRDVPRVVILGILKDKEARLMAETASQGAAAVICTVPPTPRALPISELKAYVPDNINCIPEPVYEKALERAVTMAGPQGIVLVTGSLYMMGEFRMLLKKRENLQISKN</sequence>
<dbReference type="Proteomes" id="UP000017747">
    <property type="component" value="Unassembled WGS sequence"/>
</dbReference>
<dbReference type="AlphaFoldDB" id="V7I508"/>
<dbReference type="NCBIfam" id="TIGR01499">
    <property type="entry name" value="folC"/>
    <property type="match status" value="1"/>
</dbReference>
<dbReference type="Gene3D" id="3.40.1190.10">
    <property type="entry name" value="Mur-like, catalytic domain"/>
    <property type="match status" value="1"/>
</dbReference>
<dbReference type="PIRSF" id="PIRSF001563">
    <property type="entry name" value="Folylpolyglu_synth"/>
    <property type="match status" value="1"/>
</dbReference>
<evidence type="ECO:0000256" key="8">
    <source>
        <dbReference type="ARBA" id="ARBA00022842"/>
    </source>
</evidence>
<dbReference type="SUPFAM" id="SSF53623">
    <property type="entry name" value="MurD-like peptide ligases, catalytic domain"/>
    <property type="match status" value="1"/>
</dbReference>
<dbReference type="InterPro" id="IPR036565">
    <property type="entry name" value="Mur-like_cat_sf"/>
</dbReference>
<dbReference type="EMBL" id="AXUN02000185">
    <property type="protein sequence ID" value="ETA80274.1"/>
    <property type="molecule type" value="Genomic_DNA"/>
</dbReference>
<evidence type="ECO:0000256" key="7">
    <source>
        <dbReference type="ARBA" id="ARBA00022840"/>
    </source>
</evidence>
<proteinExistence type="inferred from homology"/>
<comment type="cofactor">
    <cofactor evidence="1">
        <name>Mg(2+)</name>
        <dbReference type="ChEBI" id="CHEBI:18420"/>
    </cofactor>
</comment>
<dbReference type="InterPro" id="IPR004101">
    <property type="entry name" value="Mur_ligase_C"/>
</dbReference>
<dbReference type="EC" id="6.3.2.17" evidence="3"/>
<evidence type="ECO:0000313" key="15">
    <source>
        <dbReference type="Proteomes" id="UP000017747"/>
    </source>
</evidence>
<feature type="domain" description="Mur ligase C-terminal" evidence="12">
    <location>
        <begin position="296"/>
        <end position="413"/>
    </location>
</feature>
<keyword evidence="15" id="KW-1185">Reference proteome</keyword>
<name>V7I508_9CLOT</name>
<evidence type="ECO:0000256" key="10">
    <source>
        <dbReference type="ARBA" id="ARBA00047493"/>
    </source>
</evidence>
<dbReference type="RefSeq" id="WP_023385189.1">
    <property type="nucleotide sequence ID" value="NZ_AXUN02000185.1"/>
</dbReference>
<dbReference type="PATRIC" id="fig|994573.3.peg.2435"/>
<gene>
    <name evidence="14" type="ORF">T472_0213030</name>
</gene>
<keyword evidence="8" id="KW-0460">Magnesium</keyword>
<feature type="domain" description="Mur ligase central" evidence="13">
    <location>
        <begin position="44"/>
        <end position="268"/>
    </location>
</feature>
<dbReference type="PANTHER" id="PTHR11136">
    <property type="entry name" value="FOLYLPOLYGLUTAMATE SYNTHASE-RELATED"/>
    <property type="match status" value="1"/>
</dbReference>
<comment type="similarity">
    <text evidence="2 11">Belongs to the folylpolyglutamate synthase family.</text>
</comment>
<evidence type="ECO:0000256" key="5">
    <source>
        <dbReference type="ARBA" id="ARBA00022723"/>
    </source>
</evidence>
<keyword evidence="7 11" id="KW-0067">ATP-binding</keyword>
<accession>V7I508</accession>